<sequence length="52" mass="6271">DKRLSGTMELMSEGGLKERIIRVGKKLKHPHHSMRMLCLRTWRKQQIVWPWS</sequence>
<dbReference type="Proteomes" id="UP000824469">
    <property type="component" value="Unassembled WGS sequence"/>
</dbReference>
<keyword evidence="2" id="KW-1185">Reference proteome</keyword>
<comment type="caution">
    <text evidence="1">The sequence shown here is derived from an EMBL/GenBank/DDBJ whole genome shotgun (WGS) entry which is preliminary data.</text>
</comment>
<protein>
    <submittedName>
        <fullName evidence="1">Uncharacterized protein</fullName>
    </submittedName>
</protein>
<organism evidence="1 2">
    <name type="scientific">Taxus chinensis</name>
    <name type="common">Chinese yew</name>
    <name type="synonym">Taxus wallichiana var. chinensis</name>
    <dbReference type="NCBI Taxonomy" id="29808"/>
    <lineage>
        <taxon>Eukaryota</taxon>
        <taxon>Viridiplantae</taxon>
        <taxon>Streptophyta</taxon>
        <taxon>Embryophyta</taxon>
        <taxon>Tracheophyta</taxon>
        <taxon>Spermatophyta</taxon>
        <taxon>Pinopsida</taxon>
        <taxon>Pinidae</taxon>
        <taxon>Conifers II</taxon>
        <taxon>Cupressales</taxon>
        <taxon>Taxaceae</taxon>
        <taxon>Taxus</taxon>
    </lineage>
</organism>
<gene>
    <name evidence="1" type="ORF">KI387_024530</name>
</gene>
<name>A0AA38L8Q3_TAXCH</name>
<feature type="non-terminal residue" evidence="1">
    <location>
        <position position="1"/>
    </location>
</feature>
<dbReference type="AlphaFoldDB" id="A0AA38L8Q3"/>
<feature type="non-terminal residue" evidence="1">
    <location>
        <position position="52"/>
    </location>
</feature>
<evidence type="ECO:0000313" key="2">
    <source>
        <dbReference type="Proteomes" id="UP000824469"/>
    </source>
</evidence>
<dbReference type="EMBL" id="JAHRHJ020000005">
    <property type="protein sequence ID" value="KAH9315903.1"/>
    <property type="molecule type" value="Genomic_DNA"/>
</dbReference>
<accession>A0AA38L8Q3</accession>
<proteinExistence type="predicted"/>
<evidence type="ECO:0000313" key="1">
    <source>
        <dbReference type="EMBL" id="KAH9315903.1"/>
    </source>
</evidence>
<reference evidence="1 2" key="1">
    <citation type="journal article" date="2021" name="Nat. Plants">
        <title>The Taxus genome provides insights into paclitaxel biosynthesis.</title>
        <authorList>
            <person name="Xiong X."/>
            <person name="Gou J."/>
            <person name="Liao Q."/>
            <person name="Li Y."/>
            <person name="Zhou Q."/>
            <person name="Bi G."/>
            <person name="Li C."/>
            <person name="Du R."/>
            <person name="Wang X."/>
            <person name="Sun T."/>
            <person name="Guo L."/>
            <person name="Liang H."/>
            <person name="Lu P."/>
            <person name="Wu Y."/>
            <person name="Zhang Z."/>
            <person name="Ro D.K."/>
            <person name="Shang Y."/>
            <person name="Huang S."/>
            <person name="Yan J."/>
        </authorList>
    </citation>
    <scope>NUCLEOTIDE SEQUENCE [LARGE SCALE GENOMIC DNA]</scope>
    <source>
        <strain evidence="1">Ta-2019</strain>
    </source>
</reference>